<evidence type="ECO:0000256" key="3">
    <source>
        <dbReference type="ARBA" id="ARBA00012664"/>
    </source>
</evidence>
<feature type="binding site" evidence="7">
    <location>
        <begin position="83"/>
        <end position="85"/>
    </location>
    <ligand>
        <name>5-amino-6-(D-ribitylamino)uracil</name>
        <dbReference type="ChEBI" id="CHEBI:15934"/>
    </ligand>
</feature>
<feature type="binding site" evidence="7">
    <location>
        <position position="30"/>
    </location>
    <ligand>
        <name>5-amino-6-(D-ribitylamino)uracil</name>
        <dbReference type="ChEBI" id="CHEBI:15934"/>
    </ligand>
</feature>
<dbReference type="InterPro" id="IPR036467">
    <property type="entry name" value="LS/RS_sf"/>
</dbReference>
<dbReference type="UniPathway" id="UPA00275">
    <property type="reaction ID" value="UER00404"/>
</dbReference>
<protein>
    <recommendedName>
        <fullName evidence="3 7">6,7-dimethyl-8-ribityllumazine synthase</fullName>
        <shortName evidence="7">DMRL synthase</shortName>
        <shortName evidence="7">LS</shortName>
        <shortName evidence="7">Lumazine synthase</shortName>
        <ecNumber evidence="3 7">2.5.1.78</ecNumber>
    </recommendedName>
</protein>
<dbReference type="PATRIC" id="fig|1544416.3.peg.670"/>
<evidence type="ECO:0000256" key="7">
    <source>
        <dbReference type="HAMAP-Rule" id="MF_00178"/>
    </source>
</evidence>
<evidence type="ECO:0000256" key="4">
    <source>
        <dbReference type="ARBA" id="ARBA00022619"/>
    </source>
</evidence>
<dbReference type="GO" id="GO:0009231">
    <property type="term" value="P:riboflavin biosynthetic process"/>
    <property type="evidence" value="ECO:0007669"/>
    <property type="project" value="UniProtKB-UniRule"/>
</dbReference>
<dbReference type="AlphaFoldDB" id="A0A0Q0UC73"/>
<keyword evidence="9" id="KW-1185">Reference proteome</keyword>
<dbReference type="RefSeq" id="WP_055121842.1">
    <property type="nucleotide sequence ID" value="NZ_LKST01000001.1"/>
</dbReference>
<accession>A0A0Q0UC73</accession>
<comment type="similarity">
    <text evidence="2 7">Belongs to the DMRL synthase family.</text>
</comment>
<evidence type="ECO:0000256" key="1">
    <source>
        <dbReference type="ARBA" id="ARBA00004917"/>
    </source>
</evidence>
<sequence length="160" mass="16557">MAKEGLPSVGTSADTLDATGLKVAVITSTWNKEICDQLHSRAVATARQAGASVDEFRVIGALEIPVVAQELARRYDAVVALGCVIEGGTPHFQYVCDSVMEGLARIALAEATPVGNGVLTTYTYEQAVERSGGEGALEDKGSEAAVAALHTALVLRGITG</sequence>
<dbReference type="InterPro" id="IPR034964">
    <property type="entry name" value="LS"/>
</dbReference>
<feature type="binding site" evidence="7">
    <location>
        <begin position="61"/>
        <end position="63"/>
    </location>
    <ligand>
        <name>5-amino-6-(D-ribitylamino)uracil</name>
        <dbReference type="ChEBI" id="CHEBI:15934"/>
    </ligand>
</feature>
<dbReference type="Proteomes" id="UP000050517">
    <property type="component" value="Unassembled WGS sequence"/>
</dbReference>
<feature type="binding site" evidence="7">
    <location>
        <position position="116"/>
    </location>
    <ligand>
        <name>5-amino-6-(D-ribitylamino)uracil</name>
        <dbReference type="ChEBI" id="CHEBI:15934"/>
    </ligand>
</feature>
<dbReference type="HAMAP" id="MF_00178">
    <property type="entry name" value="Lumazine_synth"/>
    <property type="match status" value="1"/>
</dbReference>
<dbReference type="GO" id="GO:0005829">
    <property type="term" value="C:cytosol"/>
    <property type="evidence" value="ECO:0007669"/>
    <property type="project" value="TreeGrafter"/>
</dbReference>
<comment type="catalytic activity">
    <reaction evidence="6 7">
        <text>(2S)-2-hydroxy-3-oxobutyl phosphate + 5-amino-6-(D-ribitylamino)uracil = 6,7-dimethyl-8-(1-D-ribityl)lumazine + phosphate + 2 H2O + H(+)</text>
        <dbReference type="Rhea" id="RHEA:26152"/>
        <dbReference type="ChEBI" id="CHEBI:15377"/>
        <dbReference type="ChEBI" id="CHEBI:15378"/>
        <dbReference type="ChEBI" id="CHEBI:15934"/>
        <dbReference type="ChEBI" id="CHEBI:43474"/>
        <dbReference type="ChEBI" id="CHEBI:58201"/>
        <dbReference type="ChEBI" id="CHEBI:58830"/>
        <dbReference type="EC" id="2.5.1.78"/>
    </reaction>
</comment>
<evidence type="ECO:0000313" key="9">
    <source>
        <dbReference type="Proteomes" id="UP000050517"/>
    </source>
</evidence>
<organism evidence="8 9">
    <name type="scientific">Corynebacterium oculi</name>
    <dbReference type="NCBI Taxonomy" id="1544416"/>
    <lineage>
        <taxon>Bacteria</taxon>
        <taxon>Bacillati</taxon>
        <taxon>Actinomycetota</taxon>
        <taxon>Actinomycetes</taxon>
        <taxon>Mycobacteriales</taxon>
        <taxon>Corynebacteriaceae</taxon>
        <taxon>Corynebacterium</taxon>
    </lineage>
</organism>
<dbReference type="GO" id="GO:0009349">
    <property type="term" value="C:riboflavin synthase complex"/>
    <property type="evidence" value="ECO:0007669"/>
    <property type="project" value="UniProtKB-UniRule"/>
</dbReference>
<evidence type="ECO:0000256" key="5">
    <source>
        <dbReference type="ARBA" id="ARBA00022679"/>
    </source>
</evidence>
<dbReference type="PANTHER" id="PTHR21058:SF0">
    <property type="entry name" value="6,7-DIMETHYL-8-RIBITYLLUMAZINE SYNTHASE"/>
    <property type="match status" value="1"/>
</dbReference>
<dbReference type="OrthoDB" id="9809709at2"/>
<dbReference type="NCBIfam" id="TIGR00114">
    <property type="entry name" value="lumazine-synth"/>
    <property type="match status" value="1"/>
</dbReference>
<keyword evidence="4 7" id="KW-0686">Riboflavin biosynthesis</keyword>
<evidence type="ECO:0000313" key="8">
    <source>
        <dbReference type="EMBL" id="KQB85523.1"/>
    </source>
</evidence>
<feature type="active site" description="Proton donor" evidence="7">
    <location>
        <position position="91"/>
    </location>
</feature>
<reference evidence="8 9" key="1">
    <citation type="submission" date="2015-10" db="EMBL/GenBank/DDBJ databases">
        <title>Corynebacteirum lowii and Corynebacterium oculi species nova, derived from human clinical disease and and emended description of Corynebacterium mastiditis.</title>
        <authorList>
            <person name="Bernard K."/>
            <person name="Pacheco A.L."/>
            <person name="Mcdougall C."/>
            <person name="Burtx T."/>
            <person name="Weibe D."/>
            <person name="Tyler S."/>
            <person name="Olson A.B."/>
            <person name="Cnockaert M."/>
            <person name="Eguchi H."/>
            <person name="Kuwahara T."/>
            <person name="Nakayama-Imaohji H."/>
            <person name="Boudewijins M."/>
            <person name="Van Hoecke F."/>
            <person name="Bernier A.-M."/>
            <person name="Vandamme P."/>
        </authorList>
    </citation>
    <scope>NUCLEOTIDE SEQUENCE [LARGE SCALE GENOMIC DNA]</scope>
    <source>
        <strain evidence="8 9">NML 130210</strain>
    </source>
</reference>
<comment type="pathway">
    <text evidence="1 7">Cofactor biosynthesis; riboflavin biosynthesis; riboflavin from 2-hydroxy-3-oxobutyl phosphate and 5-amino-6-(D-ribitylamino)uracil: step 1/2.</text>
</comment>
<dbReference type="GO" id="GO:0000906">
    <property type="term" value="F:6,7-dimethyl-8-ribityllumazine synthase activity"/>
    <property type="evidence" value="ECO:0007669"/>
    <property type="project" value="UniProtKB-UniRule"/>
</dbReference>
<dbReference type="EMBL" id="LKST01000001">
    <property type="protein sequence ID" value="KQB85523.1"/>
    <property type="molecule type" value="Genomic_DNA"/>
</dbReference>
<comment type="caution">
    <text evidence="8">The sequence shown here is derived from an EMBL/GenBank/DDBJ whole genome shotgun (WGS) entry which is preliminary data.</text>
</comment>
<dbReference type="CDD" id="cd09209">
    <property type="entry name" value="Lumazine_synthase-I"/>
    <property type="match status" value="1"/>
</dbReference>
<proteinExistence type="inferred from homology"/>
<name>A0A0Q0UC73_9CORY</name>
<feature type="binding site" evidence="7">
    <location>
        <begin position="88"/>
        <end position="89"/>
    </location>
    <ligand>
        <name>(2S)-2-hydroxy-3-oxobutyl phosphate</name>
        <dbReference type="ChEBI" id="CHEBI:58830"/>
    </ligand>
</feature>
<gene>
    <name evidence="7 8" type="primary">ribH</name>
    <name evidence="8" type="ORF">Cocul_00669</name>
</gene>
<evidence type="ECO:0000256" key="6">
    <source>
        <dbReference type="ARBA" id="ARBA00048785"/>
    </source>
</evidence>
<dbReference type="EC" id="2.5.1.78" evidence="3 7"/>
<keyword evidence="5 7" id="KW-0808">Transferase</keyword>
<dbReference type="STRING" id="1544416.Cocul_00669"/>
<evidence type="ECO:0000256" key="2">
    <source>
        <dbReference type="ARBA" id="ARBA00007424"/>
    </source>
</evidence>
<dbReference type="InterPro" id="IPR002180">
    <property type="entry name" value="LS/RS"/>
</dbReference>
<dbReference type="SUPFAM" id="SSF52121">
    <property type="entry name" value="Lumazine synthase"/>
    <property type="match status" value="1"/>
</dbReference>
<dbReference type="Gene3D" id="3.40.50.960">
    <property type="entry name" value="Lumazine/riboflavin synthase"/>
    <property type="match status" value="1"/>
</dbReference>
<dbReference type="PANTHER" id="PTHR21058">
    <property type="entry name" value="6,7-DIMETHYL-8-RIBITYLLUMAZINE SYNTHASE DMRL SYNTHASE LUMAZINE SYNTHASE"/>
    <property type="match status" value="1"/>
</dbReference>
<feature type="binding site" evidence="7">
    <location>
        <position position="130"/>
    </location>
    <ligand>
        <name>(2S)-2-hydroxy-3-oxobutyl phosphate</name>
        <dbReference type="ChEBI" id="CHEBI:58830"/>
    </ligand>
</feature>
<dbReference type="Pfam" id="PF00885">
    <property type="entry name" value="DMRL_synthase"/>
    <property type="match status" value="1"/>
</dbReference>
<comment type="function">
    <text evidence="7">Catalyzes the formation of 6,7-dimethyl-8-ribityllumazine by condensation of 5-amino-6-(D-ribitylamino)uracil with 3,4-dihydroxy-2-butanone 4-phosphate. This is the penultimate step in the biosynthesis of riboflavin.</text>
</comment>